<reference evidence="7 8" key="1">
    <citation type="submission" date="2017-10" db="EMBL/GenBank/DDBJ databases">
        <title>Novel microbial diversity and functional potential in the marine mammal oral microbiome.</title>
        <authorList>
            <person name="Dudek N.K."/>
            <person name="Sun C.L."/>
            <person name="Burstein D."/>
            <person name="Kantor R.S."/>
            <person name="Aliaga Goltsman D.S."/>
            <person name="Bik E.M."/>
            <person name="Thomas B.C."/>
            <person name="Banfield J.F."/>
            <person name="Relman D.A."/>
        </authorList>
    </citation>
    <scope>NUCLEOTIDE SEQUENCE [LARGE SCALE GENOMIC DNA]</scope>
    <source>
        <strain evidence="7">DOLZORAL124_49_17</strain>
    </source>
</reference>
<dbReference type="InterPro" id="IPR001041">
    <property type="entry name" value="2Fe-2S_ferredoxin-type"/>
</dbReference>
<sequence>MKISVTVNDEKKIFTIAANDSLLDVLRREGYTGVKRGCGAGDCGACTVIFNGKAVNSCIMIAAQADGAEIITIEGLAQNGTLHPLQQAFLDHGAVQCGFCIPGMVLSAKALLDETPHPTETEVREAVLGNLCRCTGYKKQMEAIMSVAGQKGGEL</sequence>
<evidence type="ECO:0000256" key="1">
    <source>
        <dbReference type="ARBA" id="ARBA00022714"/>
    </source>
</evidence>
<gene>
    <name evidence="7" type="ORF">CSB45_01500</name>
</gene>
<dbReference type="GO" id="GO:0046872">
    <property type="term" value="F:metal ion binding"/>
    <property type="evidence" value="ECO:0007669"/>
    <property type="project" value="UniProtKB-KW"/>
</dbReference>
<dbReference type="AlphaFoldDB" id="A0A2G6EAT1"/>
<evidence type="ECO:0000313" key="7">
    <source>
        <dbReference type="EMBL" id="PID59175.1"/>
    </source>
</evidence>
<dbReference type="InterPro" id="IPR006058">
    <property type="entry name" value="2Fe2S_fd_BS"/>
</dbReference>
<dbReference type="CDD" id="cd00207">
    <property type="entry name" value="fer2"/>
    <property type="match status" value="1"/>
</dbReference>
<evidence type="ECO:0000256" key="4">
    <source>
        <dbReference type="ARBA" id="ARBA00023004"/>
    </source>
</evidence>
<protein>
    <submittedName>
        <fullName evidence="7">(2Fe-2S)-binding protein</fullName>
    </submittedName>
</protein>
<dbReference type="PANTHER" id="PTHR44379">
    <property type="entry name" value="OXIDOREDUCTASE WITH IRON-SULFUR SUBUNIT"/>
    <property type="match status" value="1"/>
</dbReference>
<keyword evidence="2" id="KW-0479">Metal-binding</keyword>
<dbReference type="InterPro" id="IPR012675">
    <property type="entry name" value="Beta-grasp_dom_sf"/>
</dbReference>
<dbReference type="PROSITE" id="PS51085">
    <property type="entry name" value="2FE2S_FER_2"/>
    <property type="match status" value="1"/>
</dbReference>
<dbReference type="EMBL" id="PDPS01000020">
    <property type="protein sequence ID" value="PID59175.1"/>
    <property type="molecule type" value="Genomic_DNA"/>
</dbReference>
<dbReference type="InterPro" id="IPR002888">
    <property type="entry name" value="2Fe-2S-bd"/>
</dbReference>
<evidence type="ECO:0000259" key="6">
    <source>
        <dbReference type="PROSITE" id="PS51085"/>
    </source>
</evidence>
<keyword evidence="4" id="KW-0408">Iron</keyword>
<dbReference type="GO" id="GO:0016491">
    <property type="term" value="F:oxidoreductase activity"/>
    <property type="evidence" value="ECO:0007669"/>
    <property type="project" value="UniProtKB-KW"/>
</dbReference>
<feature type="domain" description="2Fe-2S ferredoxin-type" evidence="6">
    <location>
        <begin position="1"/>
        <end position="76"/>
    </location>
</feature>
<dbReference type="InterPro" id="IPR036010">
    <property type="entry name" value="2Fe-2S_ferredoxin-like_sf"/>
</dbReference>
<dbReference type="Pfam" id="PF00111">
    <property type="entry name" value="Fer2"/>
    <property type="match status" value="1"/>
</dbReference>
<dbReference type="InterPro" id="IPR036884">
    <property type="entry name" value="2Fe-2S-bd_dom_sf"/>
</dbReference>
<keyword evidence="1" id="KW-0001">2Fe-2S</keyword>
<keyword evidence="3" id="KW-0560">Oxidoreductase</keyword>
<name>A0A2G6EAT1_9BACT</name>
<dbReference type="InterPro" id="IPR051452">
    <property type="entry name" value="Diverse_Oxidoreductases"/>
</dbReference>
<dbReference type="SUPFAM" id="SSF47741">
    <property type="entry name" value="CO dehydrogenase ISP C-domain like"/>
    <property type="match status" value="1"/>
</dbReference>
<dbReference type="PROSITE" id="PS00197">
    <property type="entry name" value="2FE2S_FER_1"/>
    <property type="match status" value="1"/>
</dbReference>
<evidence type="ECO:0000256" key="3">
    <source>
        <dbReference type="ARBA" id="ARBA00023002"/>
    </source>
</evidence>
<dbReference type="GO" id="GO:0051537">
    <property type="term" value="F:2 iron, 2 sulfur cluster binding"/>
    <property type="evidence" value="ECO:0007669"/>
    <property type="project" value="UniProtKB-KW"/>
</dbReference>
<dbReference type="Pfam" id="PF01799">
    <property type="entry name" value="Fer2_2"/>
    <property type="match status" value="1"/>
</dbReference>
<evidence type="ECO:0000313" key="8">
    <source>
        <dbReference type="Proteomes" id="UP000229740"/>
    </source>
</evidence>
<dbReference type="Gene3D" id="1.10.150.120">
    <property type="entry name" value="[2Fe-2S]-binding domain"/>
    <property type="match status" value="1"/>
</dbReference>
<dbReference type="FunFam" id="1.10.150.120:FF:000003">
    <property type="entry name" value="Carbon monoxide dehydrogenase, small subunit"/>
    <property type="match status" value="1"/>
</dbReference>
<dbReference type="Proteomes" id="UP000229740">
    <property type="component" value="Unassembled WGS sequence"/>
</dbReference>
<dbReference type="Gene3D" id="3.10.20.30">
    <property type="match status" value="1"/>
</dbReference>
<evidence type="ECO:0000256" key="2">
    <source>
        <dbReference type="ARBA" id="ARBA00022723"/>
    </source>
</evidence>
<proteinExistence type="predicted"/>
<evidence type="ECO:0000256" key="5">
    <source>
        <dbReference type="ARBA" id="ARBA00023014"/>
    </source>
</evidence>
<organism evidence="7 8">
    <name type="scientific">candidate division KSB3 bacterium</name>
    <dbReference type="NCBI Taxonomy" id="2044937"/>
    <lineage>
        <taxon>Bacteria</taxon>
        <taxon>candidate division KSB3</taxon>
    </lineage>
</organism>
<keyword evidence="5" id="KW-0411">Iron-sulfur</keyword>
<comment type="caution">
    <text evidence="7">The sequence shown here is derived from an EMBL/GenBank/DDBJ whole genome shotgun (WGS) entry which is preliminary data.</text>
</comment>
<accession>A0A2G6EAT1</accession>
<dbReference type="PANTHER" id="PTHR44379:SF8">
    <property type="entry name" value="XANTHINE DEHYDROGENASE IRON-SULFUR-BINDING SUBUNIT XDHC-RELATED"/>
    <property type="match status" value="1"/>
</dbReference>
<dbReference type="SUPFAM" id="SSF54292">
    <property type="entry name" value="2Fe-2S ferredoxin-like"/>
    <property type="match status" value="1"/>
</dbReference>